<keyword evidence="4" id="KW-0862">Zinc</keyword>
<evidence type="ECO:0000256" key="2">
    <source>
        <dbReference type="ARBA" id="ARBA00022723"/>
    </source>
</evidence>
<proteinExistence type="predicted"/>
<dbReference type="PANTHER" id="PTHR10127">
    <property type="entry name" value="DISCOIDIN, CUB, EGF, LAMININ , AND ZINC METALLOPROTEASE DOMAIN CONTAINING"/>
    <property type="match status" value="1"/>
</dbReference>
<keyword evidence="10" id="KW-1185">Reference proteome</keyword>
<dbReference type="GO" id="GO:0046872">
    <property type="term" value="F:metal ion binding"/>
    <property type="evidence" value="ECO:0007669"/>
    <property type="project" value="UniProtKB-KW"/>
</dbReference>
<comment type="caution">
    <text evidence="6">Lacks conserved residue(s) required for the propagation of feature annotation.</text>
</comment>
<dbReference type="SUPFAM" id="SSF55486">
    <property type="entry name" value="Metalloproteases ('zincins'), catalytic domain"/>
    <property type="match status" value="1"/>
</dbReference>
<feature type="domain" description="Peptidase M12A" evidence="9">
    <location>
        <begin position="107"/>
        <end position="199"/>
    </location>
</feature>
<feature type="signal peptide" evidence="8">
    <location>
        <begin position="1"/>
        <end position="15"/>
    </location>
</feature>
<evidence type="ECO:0000259" key="9">
    <source>
        <dbReference type="PROSITE" id="PS51864"/>
    </source>
</evidence>
<keyword evidence="2" id="KW-0479">Metal-binding</keyword>
<keyword evidence="1" id="KW-0645">Protease</keyword>
<evidence type="ECO:0000256" key="7">
    <source>
        <dbReference type="SAM" id="MobiDB-lite"/>
    </source>
</evidence>
<dbReference type="AlphaFoldDB" id="A0A0K0DKJ5"/>
<protein>
    <submittedName>
        <fullName evidence="11">Astacin domain-containing protein</fullName>
    </submittedName>
</protein>
<feature type="compositionally biased region" description="Low complexity" evidence="7">
    <location>
        <begin position="277"/>
        <end position="292"/>
    </location>
</feature>
<reference evidence="11" key="2">
    <citation type="submission" date="2017-02" db="UniProtKB">
        <authorList>
            <consortium name="WormBaseParasite"/>
        </authorList>
    </citation>
    <scope>IDENTIFICATION</scope>
</reference>
<evidence type="ECO:0000256" key="4">
    <source>
        <dbReference type="ARBA" id="ARBA00022833"/>
    </source>
</evidence>
<accession>A0A0K0DKJ5</accession>
<evidence type="ECO:0000256" key="6">
    <source>
        <dbReference type="PROSITE-ProRule" id="PRU01211"/>
    </source>
</evidence>
<dbReference type="Proteomes" id="UP000035642">
    <property type="component" value="Unassembled WGS sequence"/>
</dbReference>
<name>A0A0K0DKJ5_ANGCA</name>
<feature type="region of interest" description="Disordered" evidence="7">
    <location>
        <begin position="277"/>
        <end position="302"/>
    </location>
</feature>
<dbReference type="GO" id="GO:0006508">
    <property type="term" value="P:proteolysis"/>
    <property type="evidence" value="ECO:0007669"/>
    <property type="project" value="UniProtKB-KW"/>
</dbReference>
<evidence type="ECO:0000256" key="3">
    <source>
        <dbReference type="ARBA" id="ARBA00022801"/>
    </source>
</evidence>
<dbReference type="InterPro" id="IPR001506">
    <property type="entry name" value="Peptidase_M12A"/>
</dbReference>
<evidence type="ECO:0000256" key="5">
    <source>
        <dbReference type="ARBA" id="ARBA00023049"/>
    </source>
</evidence>
<evidence type="ECO:0000313" key="10">
    <source>
        <dbReference type="Proteomes" id="UP000035642"/>
    </source>
</evidence>
<dbReference type="PANTHER" id="PTHR10127:SF780">
    <property type="entry name" value="METALLOENDOPEPTIDASE"/>
    <property type="match status" value="1"/>
</dbReference>
<feature type="chain" id="PRO_5013153247" evidence="8">
    <location>
        <begin position="16"/>
        <end position="335"/>
    </location>
</feature>
<reference evidence="10" key="1">
    <citation type="submission" date="2012-09" db="EMBL/GenBank/DDBJ databases">
        <authorList>
            <person name="Martin A.A."/>
        </authorList>
    </citation>
    <scope>NUCLEOTIDE SEQUENCE</scope>
</reference>
<sequence length="335" mass="37704">MNVVLLFFLAFRIRAELFDSLELTNEAPTSDENFQKELEEGYQLLKDNYVKIENDHVPQFGGTIEEINTESKVGRALFQGDILLTRKQAEEILEDVRENEGKRKKRQAFRDSSYPFSTWSNGFSFTFSNTIQAVKRVFRKAALIWEAETCIDFREDSEAEDKVVVHMGGGCFSSIGRVGGVQYISLGKDCTWAPAGSTIEVVLDSYPSGVAVDGCHFAGVEIKTGSDKRHTGYRFCSPRYAGTSLVSTHNIVPIITYSRVYERKTVLRYRIASMGTGTTDTETSETTGSTDTESPKESTPRPTRCDLLMEWDFCNDDNYDNEVKYLACPKSCNLC</sequence>
<dbReference type="GO" id="GO:0004222">
    <property type="term" value="F:metalloendopeptidase activity"/>
    <property type="evidence" value="ECO:0007669"/>
    <property type="project" value="InterPro"/>
</dbReference>
<organism evidence="10 11">
    <name type="scientific">Angiostrongylus cantonensis</name>
    <name type="common">Rat lungworm</name>
    <dbReference type="NCBI Taxonomy" id="6313"/>
    <lineage>
        <taxon>Eukaryota</taxon>
        <taxon>Metazoa</taxon>
        <taxon>Ecdysozoa</taxon>
        <taxon>Nematoda</taxon>
        <taxon>Chromadorea</taxon>
        <taxon>Rhabditida</taxon>
        <taxon>Rhabditina</taxon>
        <taxon>Rhabditomorpha</taxon>
        <taxon>Strongyloidea</taxon>
        <taxon>Metastrongylidae</taxon>
        <taxon>Angiostrongylus</taxon>
    </lineage>
</organism>
<dbReference type="Gene3D" id="3.40.390.10">
    <property type="entry name" value="Collagenase (Catalytic Domain)"/>
    <property type="match status" value="1"/>
</dbReference>
<keyword evidence="3" id="KW-0378">Hydrolase</keyword>
<dbReference type="Pfam" id="PF01400">
    <property type="entry name" value="Astacin"/>
    <property type="match status" value="1"/>
</dbReference>
<keyword evidence="8" id="KW-0732">Signal</keyword>
<dbReference type="InterPro" id="IPR024079">
    <property type="entry name" value="MetalloPept_cat_dom_sf"/>
</dbReference>
<evidence type="ECO:0000256" key="8">
    <source>
        <dbReference type="SAM" id="SignalP"/>
    </source>
</evidence>
<evidence type="ECO:0000256" key="1">
    <source>
        <dbReference type="ARBA" id="ARBA00022670"/>
    </source>
</evidence>
<dbReference type="WBParaSite" id="ACAC_0001203401-mRNA-1">
    <property type="protein sequence ID" value="ACAC_0001203401-mRNA-1"/>
    <property type="gene ID" value="ACAC_0001203401"/>
</dbReference>
<keyword evidence="5" id="KW-0482">Metalloprotease</keyword>
<dbReference type="PROSITE" id="PS51864">
    <property type="entry name" value="ASTACIN"/>
    <property type="match status" value="1"/>
</dbReference>
<evidence type="ECO:0000313" key="11">
    <source>
        <dbReference type="WBParaSite" id="ACAC_0001203401-mRNA-1"/>
    </source>
</evidence>